<dbReference type="AlphaFoldDB" id="A0A371EY04"/>
<dbReference type="Proteomes" id="UP000257109">
    <property type="component" value="Unassembled WGS sequence"/>
</dbReference>
<dbReference type="Pfam" id="PF00856">
    <property type="entry name" value="SET"/>
    <property type="match status" value="1"/>
</dbReference>
<comment type="subcellular location">
    <subcellularLocation>
        <location evidence="1">Chromosome</location>
    </subcellularLocation>
</comment>
<dbReference type="PANTHER" id="PTHR46450">
    <property type="entry name" value="INACTIVE HISTONE-LYSINE N-METHYLTRANSFERASE SUVR1-RELATED"/>
    <property type="match status" value="1"/>
</dbReference>
<proteinExistence type="predicted"/>
<dbReference type="OrthoDB" id="308383at2759"/>
<dbReference type="InterPro" id="IPR046341">
    <property type="entry name" value="SET_dom_sf"/>
</dbReference>
<dbReference type="GO" id="GO:0042054">
    <property type="term" value="F:histone methyltransferase activity"/>
    <property type="evidence" value="ECO:0007669"/>
    <property type="project" value="InterPro"/>
</dbReference>
<dbReference type="InterPro" id="IPR018848">
    <property type="entry name" value="WIYLD_domain"/>
</dbReference>
<dbReference type="InterPro" id="IPR007728">
    <property type="entry name" value="Pre-SET_dom"/>
</dbReference>
<dbReference type="SMART" id="SM00317">
    <property type="entry name" value="SET"/>
    <property type="match status" value="1"/>
</dbReference>
<dbReference type="GO" id="GO:0005634">
    <property type="term" value="C:nucleus"/>
    <property type="evidence" value="ECO:0007669"/>
    <property type="project" value="InterPro"/>
</dbReference>
<dbReference type="Pfam" id="PF10440">
    <property type="entry name" value="WIYLD"/>
    <property type="match status" value="2"/>
</dbReference>
<feature type="domain" description="Pre-SET" evidence="5">
    <location>
        <begin position="548"/>
        <end position="650"/>
    </location>
</feature>
<accession>A0A371EY04</accession>
<dbReference type="PROSITE" id="PS50280">
    <property type="entry name" value="SET"/>
    <property type="match status" value="1"/>
</dbReference>
<dbReference type="InterPro" id="IPR001214">
    <property type="entry name" value="SET_dom"/>
</dbReference>
<dbReference type="PROSITE" id="PS50867">
    <property type="entry name" value="PRE_SET"/>
    <property type="match status" value="1"/>
</dbReference>
<name>A0A371EY04_MUCPR</name>
<reference evidence="6" key="1">
    <citation type="submission" date="2018-05" db="EMBL/GenBank/DDBJ databases">
        <title>Draft genome of Mucuna pruriens seed.</title>
        <authorList>
            <person name="Nnadi N.E."/>
            <person name="Vos R."/>
            <person name="Hasami M.H."/>
            <person name="Devisetty U.K."/>
            <person name="Aguiy J.C."/>
        </authorList>
    </citation>
    <scope>NUCLEOTIDE SEQUENCE [LARGE SCALE GENOMIC DNA]</scope>
    <source>
        <strain evidence="6">JCA_2017</strain>
    </source>
</reference>
<feature type="compositionally biased region" description="Polar residues" evidence="3">
    <location>
        <begin position="198"/>
        <end position="210"/>
    </location>
</feature>
<evidence type="ECO:0000256" key="2">
    <source>
        <dbReference type="ARBA" id="ARBA00022454"/>
    </source>
</evidence>
<feature type="non-terminal residue" evidence="6">
    <location>
        <position position="1"/>
    </location>
</feature>
<feature type="region of interest" description="Disordered" evidence="3">
    <location>
        <begin position="65"/>
        <end position="100"/>
    </location>
</feature>
<evidence type="ECO:0000313" key="7">
    <source>
        <dbReference type="Proteomes" id="UP000257109"/>
    </source>
</evidence>
<dbReference type="Gene3D" id="2.170.270.10">
    <property type="entry name" value="SET domain"/>
    <property type="match status" value="1"/>
</dbReference>
<feature type="compositionally biased region" description="Polar residues" evidence="3">
    <location>
        <begin position="71"/>
        <end position="88"/>
    </location>
</feature>
<dbReference type="GO" id="GO:0008270">
    <property type="term" value="F:zinc ion binding"/>
    <property type="evidence" value="ECO:0007669"/>
    <property type="project" value="InterPro"/>
</dbReference>
<feature type="compositionally biased region" description="Polar residues" evidence="3">
    <location>
        <begin position="142"/>
        <end position="160"/>
    </location>
</feature>
<dbReference type="GO" id="GO:0005694">
    <property type="term" value="C:chromosome"/>
    <property type="evidence" value="ECO:0007669"/>
    <property type="project" value="UniProtKB-SubCell"/>
</dbReference>
<keyword evidence="2" id="KW-0158">Chromosome</keyword>
<dbReference type="CDD" id="cd10538">
    <property type="entry name" value="SET_SETDB-like"/>
    <property type="match status" value="1"/>
</dbReference>
<dbReference type="InterPro" id="IPR043017">
    <property type="entry name" value="WIYLD_dom_sf"/>
</dbReference>
<comment type="caution">
    <text evidence="6">The sequence shown here is derived from an EMBL/GenBank/DDBJ whole genome shotgun (WGS) entry which is preliminary data.</text>
</comment>
<dbReference type="PROSITE" id="PS51580">
    <property type="entry name" value="SAM_MT43_3"/>
    <property type="match status" value="1"/>
</dbReference>
<evidence type="ECO:0000259" key="5">
    <source>
        <dbReference type="PROSITE" id="PS50867"/>
    </source>
</evidence>
<dbReference type="PANTHER" id="PTHR46450:SF1">
    <property type="entry name" value="INACTIVE HISTONE-LYSINE N-METHYLTRANSFERASE SUVR1-RELATED"/>
    <property type="match status" value="1"/>
</dbReference>
<dbReference type="Gene3D" id="1.10.8.850">
    <property type="entry name" value="Histone-lysine N methyltransferase , C-terminal domain-like"/>
    <property type="match status" value="2"/>
</dbReference>
<evidence type="ECO:0000259" key="4">
    <source>
        <dbReference type="PROSITE" id="PS50280"/>
    </source>
</evidence>
<feature type="domain" description="SET" evidence="4">
    <location>
        <begin position="653"/>
        <end position="786"/>
    </location>
</feature>
<evidence type="ECO:0000313" key="6">
    <source>
        <dbReference type="EMBL" id="RDX70930.1"/>
    </source>
</evidence>
<dbReference type="GO" id="GO:0032259">
    <property type="term" value="P:methylation"/>
    <property type="evidence" value="ECO:0007669"/>
    <property type="project" value="UniProtKB-KW"/>
</dbReference>
<dbReference type="EMBL" id="QJKJ01011526">
    <property type="protein sequence ID" value="RDX70930.1"/>
    <property type="molecule type" value="Genomic_DNA"/>
</dbReference>
<dbReference type="SMART" id="SM00468">
    <property type="entry name" value="PreSET"/>
    <property type="match status" value="1"/>
</dbReference>
<gene>
    <name evidence="6" type="primary">SUVR2</name>
    <name evidence="6" type="ORF">CR513_49780</name>
</gene>
<protein>
    <submittedName>
        <fullName evidence="6">Inactive histone-lysine N-methyltransferase SUVR2</fullName>
    </submittedName>
</protein>
<feature type="region of interest" description="Disordered" evidence="3">
    <location>
        <begin position="117"/>
        <end position="210"/>
    </location>
</feature>
<evidence type="ECO:0000256" key="3">
    <source>
        <dbReference type="SAM" id="MobiDB-lite"/>
    </source>
</evidence>
<dbReference type="SUPFAM" id="SSF82199">
    <property type="entry name" value="SET domain"/>
    <property type="match status" value="1"/>
</dbReference>
<dbReference type="STRING" id="157652.A0A371EY04"/>
<dbReference type="InterPro" id="IPR025776">
    <property type="entry name" value="SUVR4/1/2"/>
</dbReference>
<organism evidence="6 7">
    <name type="scientific">Mucuna pruriens</name>
    <name type="common">Velvet bean</name>
    <name type="synonym">Dolichos pruriens</name>
    <dbReference type="NCBI Taxonomy" id="157652"/>
    <lineage>
        <taxon>Eukaryota</taxon>
        <taxon>Viridiplantae</taxon>
        <taxon>Streptophyta</taxon>
        <taxon>Embryophyta</taxon>
        <taxon>Tracheophyta</taxon>
        <taxon>Spermatophyta</taxon>
        <taxon>Magnoliopsida</taxon>
        <taxon>eudicotyledons</taxon>
        <taxon>Gunneridae</taxon>
        <taxon>Pentapetalae</taxon>
        <taxon>rosids</taxon>
        <taxon>fabids</taxon>
        <taxon>Fabales</taxon>
        <taxon>Fabaceae</taxon>
        <taxon>Papilionoideae</taxon>
        <taxon>50 kb inversion clade</taxon>
        <taxon>NPAAA clade</taxon>
        <taxon>indigoferoid/millettioid clade</taxon>
        <taxon>Phaseoleae</taxon>
        <taxon>Mucuna</taxon>
    </lineage>
</organism>
<evidence type="ECO:0000256" key="1">
    <source>
        <dbReference type="ARBA" id="ARBA00004286"/>
    </source>
</evidence>
<feature type="compositionally biased region" description="Polar residues" evidence="3">
    <location>
        <begin position="117"/>
        <end position="130"/>
    </location>
</feature>
<sequence length="931" mass="104451">MAPNPKVVAAYRAMASLGIDESKVKSVLKKLLKLYDKNWELIEEENYRVLADAIFEDDDNKVPKLKKKSQTGDVHNTHHSLTPSLSNNQEDETEREEAQMHIETARPLKRLRLGGQQSQHLHPLTNSAPSPSKRPKLEDDVSSNGCSGKNPQNKAGSSDGNPPRIEACPFPPLDDIVDKGKQPASPQVSQRGRRLTSDRVSPSIPSKEATVQSGKFLLPSNQMPRTHTLIIPKDEPLDELPDYEMPIAVIPPEPSCVRESSMKNGAAGKLDGHVTMTSSQCRDGVRDEDIIPTPNEEATCNVEIASSTLGEVKLSLSCSSALRGSDFRMASRDQLIEMMEDKCLRSYQITDPNFSVMKLLRDICDCVLEFRTDSNDDSQEGSMTRSSDDVLKESQAHGRLSAVGNKDLDTFSDFSNGSINDKSSASLVSPENLFSLAHPNVLDNVVLVSKMERTNDFLQSNVRKELEDPMSPNSHSLVVVPQHQFTADDIRSFHDVHDLTKGEENVQISWVNETTNGFAPSFNYIPQNLVFQDAYVNISLSRIGSEDCCSTCMGNCVLLSTPCACANKTGGEFAYTAQGPLKEEFLEECISINRNPQQHFFYCKDCPLERYKNDGCLEPCKGHLKRKFIKECWSKCGCGKQCGNRVIQRGITCNLQVFFTSEGKGWGLRTLEDLPKGAFVCEFVGEILTIKELHERNMKCTENGKFTYPVLLDANWDSVYVKDEEALCLDAASFGNTARFINHRCFDANLVDIPVEVEGSDNYYYHFALFTSRKIAAQEELTWDYGIDFDDHDHPVKLFQCRCGSKFCRNMKRSNSKFNLPLLGHDLLDLLVAAYRAMASLGIDESKVKSVLKKLLKLYDKNWELIEEENYRVLADAIFEDDENKVCFPVYLLSLSLTHIYVRARFFFCVHTSTVGFYLTGAQTEKEKPDC</sequence>
<keyword evidence="7" id="KW-1185">Reference proteome</keyword>